<name>A0A5J6QKW6_9GAMM</name>
<dbReference type="InterPro" id="IPR036526">
    <property type="entry name" value="C-N_Hydrolase_sf"/>
</dbReference>
<keyword evidence="2" id="KW-1185">Reference proteome</keyword>
<reference evidence="1 2" key="1">
    <citation type="submission" date="2019-08" db="EMBL/GenBank/DDBJ databases">
        <title>Whole-genome Sequencing of e-waste polymer degrading bacterium Pseudomonas sp. strain PE08.</title>
        <authorList>
            <person name="Kirdat K."/>
            <person name="Debbarma P."/>
            <person name="Narawade N."/>
            <person name="Suyal D."/>
            <person name="Thorat V."/>
            <person name="Shouche Y."/>
            <person name="Goel R."/>
            <person name="Yadav A."/>
        </authorList>
    </citation>
    <scope>NUCLEOTIDE SEQUENCE [LARGE SCALE GENOMIC DNA]</scope>
    <source>
        <strain evidence="1 2">PE08</strain>
    </source>
</reference>
<protein>
    <submittedName>
        <fullName evidence="1">Hydrolase</fullName>
    </submittedName>
</protein>
<dbReference type="EMBL" id="CP043311">
    <property type="protein sequence ID" value="QEY62282.1"/>
    <property type="molecule type" value="Genomic_DNA"/>
</dbReference>
<accession>A0A5J6QKW6</accession>
<dbReference type="AlphaFoldDB" id="A0A5J6QKW6"/>
<dbReference type="PROSITE" id="PS51257">
    <property type="entry name" value="PROKAR_LIPOPROTEIN"/>
    <property type="match status" value="1"/>
</dbReference>
<gene>
    <name evidence="1" type="ORF">FXN65_09455</name>
</gene>
<evidence type="ECO:0000313" key="2">
    <source>
        <dbReference type="Proteomes" id="UP000327179"/>
    </source>
</evidence>
<dbReference type="Proteomes" id="UP000327179">
    <property type="component" value="Chromosome"/>
</dbReference>
<dbReference type="GO" id="GO:0016787">
    <property type="term" value="F:hydrolase activity"/>
    <property type="evidence" value="ECO:0007669"/>
    <property type="project" value="UniProtKB-KW"/>
</dbReference>
<evidence type="ECO:0000313" key="1">
    <source>
        <dbReference type="EMBL" id="QEY62282.1"/>
    </source>
</evidence>
<dbReference type="SUPFAM" id="SSF56317">
    <property type="entry name" value="Carbon-nitrogen hydrolase"/>
    <property type="match status" value="1"/>
</dbReference>
<proteinExistence type="predicted"/>
<dbReference type="RefSeq" id="WP_151132871.1">
    <property type="nucleotide sequence ID" value="NZ_CP043311.1"/>
</dbReference>
<keyword evidence="1" id="KW-0378">Hydrolase</keyword>
<dbReference type="KEGG" id="plal:FXN65_09455"/>
<organism evidence="1 2">
    <name type="scientific">Metapseudomonas lalkuanensis</name>
    <dbReference type="NCBI Taxonomy" id="2604832"/>
    <lineage>
        <taxon>Bacteria</taxon>
        <taxon>Pseudomonadati</taxon>
        <taxon>Pseudomonadota</taxon>
        <taxon>Gammaproteobacteria</taxon>
        <taxon>Pseudomonadales</taxon>
        <taxon>Pseudomonadaceae</taxon>
        <taxon>Metapseudomonas</taxon>
    </lineage>
</organism>
<sequence length="310" mass="34180">MRKLLTPLIAAILVSCLTAYAVWTGERPRVHYLSDLRASLASDVGAASASGNLLAIRPELYPSDYRDPDLLRMKLVAALDQARALGLLNERTVVALPDHIGTWLLLRDEKHNLYQARTFTEGSRLLTLSHPTLLGRLYLQGQDLEEALLRAKARRMARDYQKLFSRLAGEYRVTLLAGSILLPSPYLKEGKLRSGHGDLYNLALAFSPDGNLLGEPFSQPWPQSTRHESRQELQTVSGQVTITRSWASGYPQSEVTLSDGRTSASETLFLRGRLWPLHKAPSGSVLTPLGAPQASDVPGSHLLNAWLGAR</sequence>